<organism evidence="2 3">
    <name type="scientific">Chromobacterium vaccinii</name>
    <dbReference type="NCBI Taxonomy" id="1108595"/>
    <lineage>
        <taxon>Bacteria</taxon>
        <taxon>Pseudomonadati</taxon>
        <taxon>Pseudomonadota</taxon>
        <taxon>Betaproteobacteria</taxon>
        <taxon>Neisseriales</taxon>
        <taxon>Chromobacteriaceae</taxon>
        <taxon>Chromobacterium</taxon>
    </lineage>
</organism>
<dbReference type="Proteomes" id="UP001455709">
    <property type="component" value="Unassembled WGS sequence"/>
</dbReference>
<evidence type="ECO:0000256" key="1">
    <source>
        <dbReference type="SAM" id="MobiDB-lite"/>
    </source>
</evidence>
<gene>
    <name evidence="2" type="ORF">ABGV49_18500</name>
</gene>
<evidence type="ECO:0000313" key="3">
    <source>
        <dbReference type="Proteomes" id="UP001455709"/>
    </source>
</evidence>
<name>A0ABV0FG22_9NEIS</name>
<feature type="compositionally biased region" description="Acidic residues" evidence="1">
    <location>
        <begin position="159"/>
        <end position="173"/>
    </location>
</feature>
<sequence length="234" mass="26102">MTERNVREIDFLRKPDPAPSVEIDVDSLETAGFDVDDVLRPALRRFAEKYPQLNATIYLYNSPSVNFGNESWSAFLGVCGNEKVLHAVRDAFSACTGVRSQFSDYIPLRSAYARFHIENGGLWQIIDDASWGLVSDEEHCHAGMSAQEDLEAALDDDEPLEDDWDSEVSENSEDASLPRRGRLRAARSDASVGTIRETIEQLFGLPPGSVALCGPDKRPLRADATIATLRRRWE</sequence>
<dbReference type="EMBL" id="JBDOJC010000001">
    <property type="protein sequence ID" value="MEO2219047.1"/>
    <property type="molecule type" value="Genomic_DNA"/>
</dbReference>
<keyword evidence="3" id="KW-1185">Reference proteome</keyword>
<dbReference type="RefSeq" id="WP_347371668.1">
    <property type="nucleotide sequence ID" value="NZ_JBDOJC010000001.1"/>
</dbReference>
<proteinExistence type="predicted"/>
<accession>A0ABV0FG22</accession>
<evidence type="ECO:0000313" key="2">
    <source>
        <dbReference type="EMBL" id="MEO2219047.1"/>
    </source>
</evidence>
<comment type="caution">
    <text evidence="2">The sequence shown here is derived from an EMBL/GenBank/DDBJ whole genome shotgun (WGS) entry which is preliminary data.</text>
</comment>
<feature type="region of interest" description="Disordered" evidence="1">
    <location>
        <begin position="159"/>
        <end position="182"/>
    </location>
</feature>
<reference evidence="2 3" key="1">
    <citation type="submission" date="2024-05" db="EMBL/GenBank/DDBJ databases">
        <authorList>
            <person name="De Oliveira J.P."/>
            <person name="Noriler S.A."/>
            <person name="De Oliveira A.G."/>
            <person name="Sipoli D.S."/>
        </authorList>
    </citation>
    <scope>NUCLEOTIDE SEQUENCE [LARGE SCALE GENOMIC DNA]</scope>
    <source>
        <strain evidence="2 3">LABIM189</strain>
    </source>
</reference>
<protein>
    <submittedName>
        <fullName evidence="2">Uncharacterized protein</fullName>
    </submittedName>
</protein>